<evidence type="ECO:0000256" key="1">
    <source>
        <dbReference type="SAM" id="MobiDB-lite"/>
    </source>
</evidence>
<accession>A0A4U0WNK1</accession>
<feature type="region of interest" description="Disordered" evidence="1">
    <location>
        <begin position="167"/>
        <end position="236"/>
    </location>
</feature>
<keyword evidence="4" id="KW-1185">Reference proteome</keyword>
<feature type="region of interest" description="Disordered" evidence="1">
    <location>
        <begin position="1"/>
        <end position="68"/>
    </location>
</feature>
<reference evidence="3 4" key="1">
    <citation type="submission" date="2017-03" db="EMBL/GenBank/DDBJ databases">
        <title>Genomes of endolithic fungi from Antarctica.</title>
        <authorList>
            <person name="Coleine C."/>
            <person name="Masonjones S."/>
            <person name="Stajich J.E."/>
        </authorList>
    </citation>
    <scope>NUCLEOTIDE SEQUENCE [LARGE SCALE GENOMIC DNA]</scope>
    <source>
        <strain evidence="3 4">CCFEE 5184</strain>
    </source>
</reference>
<evidence type="ECO:0000313" key="3">
    <source>
        <dbReference type="EMBL" id="TKA64447.1"/>
    </source>
</evidence>
<feature type="region of interest" description="Disordered" evidence="1">
    <location>
        <begin position="89"/>
        <end position="129"/>
    </location>
</feature>
<evidence type="ECO:0000259" key="2">
    <source>
        <dbReference type="PROSITE" id="PS00028"/>
    </source>
</evidence>
<feature type="compositionally biased region" description="Basic and acidic residues" evidence="1">
    <location>
        <begin position="188"/>
        <end position="217"/>
    </location>
</feature>
<dbReference type="AlphaFoldDB" id="A0A4U0WNK1"/>
<sequence length="380" mass="41367">MAACTGTQYRTQVQRLQQRREGSRVKNTRLYNPIERATHNASSATAVSKATFPPANSKQPATSASRIESNARMENEELDELHTVVEKGQHAPFDPLAVKSTDSGKQEADASKRSNTPPRTSRMKQQLSSAVGAKCSLCDALFSDRYLMVDHLGSRHRINRGGLRLQKEPNATPRVRDQTWTQAAQDQKLGRVDPSRDDVQAVENAERAGIEKNRSDAWTRQTNMPGPSHGASSARGNVTAGQAAGQSLDVEMSMSDHDTGVEVTTAVTAVTDNELAANAPGTSATSLTRERFAEFRAAFDDNEELAEWLGSWTNIMAKRIPRTVQSIGPSINGHLGGGSVRFTQDELLMAVKQLESKGVVELMPGGDVQYVRLAGRRGRS</sequence>
<feature type="compositionally biased region" description="Polar residues" evidence="1">
    <location>
        <begin position="39"/>
        <end position="68"/>
    </location>
</feature>
<protein>
    <recommendedName>
        <fullName evidence="2">C2H2-type domain-containing protein</fullName>
    </recommendedName>
</protein>
<organism evidence="3 4">
    <name type="scientific">Friedmanniomyces simplex</name>
    <dbReference type="NCBI Taxonomy" id="329884"/>
    <lineage>
        <taxon>Eukaryota</taxon>
        <taxon>Fungi</taxon>
        <taxon>Dikarya</taxon>
        <taxon>Ascomycota</taxon>
        <taxon>Pezizomycotina</taxon>
        <taxon>Dothideomycetes</taxon>
        <taxon>Dothideomycetidae</taxon>
        <taxon>Mycosphaerellales</taxon>
        <taxon>Teratosphaeriaceae</taxon>
        <taxon>Friedmanniomyces</taxon>
    </lineage>
</organism>
<feature type="compositionally biased region" description="Polar residues" evidence="1">
    <location>
        <begin position="113"/>
        <end position="129"/>
    </location>
</feature>
<gene>
    <name evidence="3" type="ORF">B0A55_09891</name>
</gene>
<feature type="domain" description="C2H2-type" evidence="2">
    <location>
        <begin position="135"/>
        <end position="156"/>
    </location>
</feature>
<dbReference type="Proteomes" id="UP000309340">
    <property type="component" value="Unassembled WGS sequence"/>
</dbReference>
<feature type="compositionally biased region" description="Polar residues" evidence="1">
    <location>
        <begin position="1"/>
        <end position="16"/>
    </location>
</feature>
<comment type="caution">
    <text evidence="3">The sequence shown here is derived from an EMBL/GenBank/DDBJ whole genome shotgun (WGS) entry which is preliminary data.</text>
</comment>
<dbReference type="InterPro" id="IPR013087">
    <property type="entry name" value="Znf_C2H2_type"/>
</dbReference>
<proteinExistence type="predicted"/>
<feature type="compositionally biased region" description="Polar residues" evidence="1">
    <location>
        <begin position="218"/>
        <end position="236"/>
    </location>
</feature>
<name>A0A4U0WNK1_9PEZI</name>
<dbReference type="PROSITE" id="PS00028">
    <property type="entry name" value="ZINC_FINGER_C2H2_1"/>
    <property type="match status" value="1"/>
</dbReference>
<feature type="compositionally biased region" description="Basic and acidic residues" evidence="1">
    <location>
        <begin position="102"/>
        <end position="112"/>
    </location>
</feature>
<dbReference type="EMBL" id="NAJQ01000838">
    <property type="protein sequence ID" value="TKA64447.1"/>
    <property type="molecule type" value="Genomic_DNA"/>
</dbReference>
<evidence type="ECO:0000313" key="4">
    <source>
        <dbReference type="Proteomes" id="UP000309340"/>
    </source>
</evidence>